<dbReference type="PANTHER" id="PTHR30329:SF21">
    <property type="entry name" value="LIPOPROTEIN YIAD-RELATED"/>
    <property type="match status" value="1"/>
</dbReference>
<evidence type="ECO:0000256" key="3">
    <source>
        <dbReference type="ARBA" id="ARBA00023237"/>
    </source>
</evidence>
<name>A0A2T6KIK9_9RHOB</name>
<keyword evidence="8" id="KW-1185">Reference proteome</keyword>
<reference evidence="7 8" key="1">
    <citation type="submission" date="2018-04" db="EMBL/GenBank/DDBJ databases">
        <title>Genomic Encyclopedia of Archaeal and Bacterial Type Strains, Phase II (KMG-II): from individual species to whole genera.</title>
        <authorList>
            <person name="Goeker M."/>
        </authorList>
    </citation>
    <scope>NUCLEOTIDE SEQUENCE [LARGE SCALE GENOMIC DNA]</scope>
    <source>
        <strain evidence="7 8">DSM 29955</strain>
    </source>
</reference>
<evidence type="ECO:0000256" key="4">
    <source>
        <dbReference type="PROSITE-ProRule" id="PRU00473"/>
    </source>
</evidence>
<dbReference type="PANTHER" id="PTHR30329">
    <property type="entry name" value="STATOR ELEMENT OF FLAGELLAR MOTOR COMPLEX"/>
    <property type="match status" value="1"/>
</dbReference>
<protein>
    <submittedName>
        <fullName evidence="7">OOP family OmpA-OmpF porin</fullName>
    </submittedName>
</protein>
<dbReference type="InterPro" id="IPR006664">
    <property type="entry name" value="OMP_bac"/>
</dbReference>
<dbReference type="AlphaFoldDB" id="A0A2T6KIK9"/>
<sequence>MTRFLLSILLTMWGFALPAQILDFPSNATLQMEEVSALDSYAMPINVWKNGIMPTELVEGEMTQQAWRIDAQSLTTLQLLRPFREQLRNARYQIMFECQTEQCGGFDFRFGSPTLPPPEMQINLGDFRYLAAWRFGDDGAEYISLFVSRTDVAGFVQITRVAPPSDDLDTLATSSAPIARGIGTVDGALSLQMENVGRAVLNDLTFEIGSSQLGAGPFGSLQALADYLAAQPDQKVALVGHTDSAGSLEANIALSKQRAASVLERLVADYGVDRQQMEAEGMGYLAPLATNLTEEGREANRRVEVIIVSTR</sequence>
<dbReference type="InterPro" id="IPR036737">
    <property type="entry name" value="OmpA-like_sf"/>
</dbReference>
<dbReference type="OrthoDB" id="9792021at2"/>
<dbReference type="GO" id="GO:0009279">
    <property type="term" value="C:cell outer membrane"/>
    <property type="evidence" value="ECO:0007669"/>
    <property type="project" value="UniProtKB-SubCell"/>
</dbReference>
<dbReference type="PROSITE" id="PS51123">
    <property type="entry name" value="OMPA_2"/>
    <property type="match status" value="1"/>
</dbReference>
<feature type="chain" id="PRO_5015501962" evidence="5">
    <location>
        <begin position="22"/>
        <end position="311"/>
    </location>
</feature>
<evidence type="ECO:0000259" key="6">
    <source>
        <dbReference type="PROSITE" id="PS51123"/>
    </source>
</evidence>
<keyword evidence="2 4" id="KW-0472">Membrane</keyword>
<dbReference type="PRINTS" id="PR01021">
    <property type="entry name" value="OMPADOMAIN"/>
</dbReference>
<gene>
    <name evidence="7" type="ORF">C8N45_104173</name>
</gene>
<keyword evidence="3" id="KW-0998">Cell outer membrane</keyword>
<dbReference type="RefSeq" id="WP_108386225.1">
    <property type="nucleotide sequence ID" value="NZ_QBUD01000004.1"/>
</dbReference>
<dbReference type="Proteomes" id="UP000244523">
    <property type="component" value="Unassembled WGS sequence"/>
</dbReference>
<proteinExistence type="predicted"/>
<accession>A0A2T6KIK9</accession>
<evidence type="ECO:0000256" key="1">
    <source>
        <dbReference type="ARBA" id="ARBA00004442"/>
    </source>
</evidence>
<evidence type="ECO:0000256" key="5">
    <source>
        <dbReference type="SAM" id="SignalP"/>
    </source>
</evidence>
<dbReference type="EMBL" id="QBUD01000004">
    <property type="protein sequence ID" value="PUB15553.1"/>
    <property type="molecule type" value="Genomic_DNA"/>
</dbReference>
<evidence type="ECO:0000256" key="2">
    <source>
        <dbReference type="ARBA" id="ARBA00023136"/>
    </source>
</evidence>
<comment type="caution">
    <text evidence="7">The sequence shown here is derived from an EMBL/GenBank/DDBJ whole genome shotgun (WGS) entry which is preliminary data.</text>
</comment>
<keyword evidence="5" id="KW-0732">Signal</keyword>
<dbReference type="SUPFAM" id="SSF103088">
    <property type="entry name" value="OmpA-like"/>
    <property type="match status" value="1"/>
</dbReference>
<evidence type="ECO:0000313" key="8">
    <source>
        <dbReference type="Proteomes" id="UP000244523"/>
    </source>
</evidence>
<comment type="subcellular location">
    <subcellularLocation>
        <location evidence="1">Cell outer membrane</location>
    </subcellularLocation>
</comment>
<evidence type="ECO:0000313" key="7">
    <source>
        <dbReference type="EMBL" id="PUB15553.1"/>
    </source>
</evidence>
<dbReference type="InterPro" id="IPR006665">
    <property type="entry name" value="OmpA-like"/>
</dbReference>
<dbReference type="CDD" id="cd07185">
    <property type="entry name" value="OmpA_C-like"/>
    <property type="match status" value="1"/>
</dbReference>
<dbReference type="InterPro" id="IPR050330">
    <property type="entry name" value="Bact_OuterMem_StrucFunc"/>
</dbReference>
<organism evidence="7 8">
    <name type="scientific">Yoonia sediminilitoris</name>
    <dbReference type="NCBI Taxonomy" id="1286148"/>
    <lineage>
        <taxon>Bacteria</taxon>
        <taxon>Pseudomonadati</taxon>
        <taxon>Pseudomonadota</taxon>
        <taxon>Alphaproteobacteria</taxon>
        <taxon>Rhodobacterales</taxon>
        <taxon>Paracoccaceae</taxon>
        <taxon>Yoonia</taxon>
    </lineage>
</organism>
<feature type="signal peptide" evidence="5">
    <location>
        <begin position="1"/>
        <end position="21"/>
    </location>
</feature>
<feature type="domain" description="OmpA-like" evidence="6">
    <location>
        <begin position="193"/>
        <end position="311"/>
    </location>
</feature>
<dbReference type="Gene3D" id="3.30.1330.60">
    <property type="entry name" value="OmpA-like domain"/>
    <property type="match status" value="1"/>
</dbReference>
<dbReference type="Pfam" id="PF00691">
    <property type="entry name" value="OmpA"/>
    <property type="match status" value="1"/>
</dbReference>